<feature type="transmembrane region" description="Helical" evidence="1">
    <location>
        <begin position="107"/>
        <end position="128"/>
    </location>
</feature>
<dbReference type="InterPro" id="IPR045691">
    <property type="entry name" value="DUF6056"/>
</dbReference>
<name>A0A1I1E377_9LACO</name>
<keyword evidence="1" id="KW-0472">Membrane</keyword>
<reference evidence="2 3" key="1">
    <citation type="submission" date="2016-10" db="EMBL/GenBank/DDBJ databases">
        <authorList>
            <person name="de Groot N.N."/>
        </authorList>
    </citation>
    <scope>NUCLEOTIDE SEQUENCE [LARGE SCALE GENOMIC DNA]</scope>
    <source>
        <strain evidence="2 3">DSM 19113</strain>
    </source>
</reference>
<evidence type="ECO:0008006" key="4">
    <source>
        <dbReference type="Google" id="ProtNLM"/>
    </source>
</evidence>
<feature type="transmembrane region" description="Helical" evidence="1">
    <location>
        <begin position="347"/>
        <end position="365"/>
    </location>
</feature>
<dbReference type="Pfam" id="PF19528">
    <property type="entry name" value="DUF6056"/>
    <property type="match status" value="1"/>
</dbReference>
<dbReference type="STRING" id="283737.SAMN05660453_0270"/>
<gene>
    <name evidence="2" type="ORF">SAMN05660453_0270</name>
</gene>
<dbReference type="AlphaFoldDB" id="A0A1I1E377"/>
<feature type="transmembrane region" description="Helical" evidence="1">
    <location>
        <begin position="10"/>
        <end position="28"/>
    </location>
</feature>
<feature type="transmembrane region" description="Helical" evidence="1">
    <location>
        <begin position="68"/>
        <end position="95"/>
    </location>
</feature>
<accession>A0A1I1E377</accession>
<dbReference type="RefSeq" id="WP_091501293.1">
    <property type="nucleotide sequence ID" value="NZ_FOLI01000001.1"/>
</dbReference>
<feature type="transmembrane region" description="Helical" evidence="1">
    <location>
        <begin position="184"/>
        <end position="201"/>
    </location>
</feature>
<evidence type="ECO:0000313" key="2">
    <source>
        <dbReference type="EMBL" id="SFB81564.1"/>
    </source>
</evidence>
<feature type="transmembrane region" description="Helical" evidence="1">
    <location>
        <begin position="294"/>
        <end position="312"/>
    </location>
</feature>
<feature type="transmembrane region" description="Helical" evidence="1">
    <location>
        <begin position="208"/>
        <end position="227"/>
    </location>
</feature>
<sequence>MRKLFDKKSIIWWGLSIIFFIYFLVMNLDTPLFDDDLYVSSHQTFVSLYNQAHADYFGWNGRAVGQTLWRLLIASQGIGASLAIAVVSVGLFWLIGKFAKNSSTKNWAILLLSFSSVMAFAPVIGQTMFWRAGAGNYLMTTVLILLFILPFYQWYHKKISFSSNWWYLLPVFAFIAGWSNENTAGGGLLAVLLYLVLGKYWKQLKWAVSQALSVIGFIIGYAFLVLAPGNSARTHAQMPAWWFDQSTFTHFKTGFKEVTKSLYHGYLALLLLLLVLTVLVILYKGWAKVIESTLFTIAGLATIYVLSFAPMGQDGGRSFFGGSIFLIIALVRLLATLFEGKQVKTRYIAGAFAFCIIALGLYRVAVGTVDAHKSNQAIRERYEVLDSKKSSREVVKVPKLSYYPQKKFAVDYQLEELSSNQTDIFPNTGYNVHFDLQGILLK</sequence>
<evidence type="ECO:0000256" key="1">
    <source>
        <dbReference type="SAM" id="Phobius"/>
    </source>
</evidence>
<dbReference type="Proteomes" id="UP000199376">
    <property type="component" value="Unassembled WGS sequence"/>
</dbReference>
<keyword evidence="1" id="KW-0812">Transmembrane</keyword>
<evidence type="ECO:0000313" key="3">
    <source>
        <dbReference type="Proteomes" id="UP000199376"/>
    </source>
</evidence>
<feature type="transmembrane region" description="Helical" evidence="1">
    <location>
        <begin position="318"/>
        <end position="335"/>
    </location>
</feature>
<feature type="transmembrane region" description="Helical" evidence="1">
    <location>
        <begin position="263"/>
        <end position="282"/>
    </location>
</feature>
<proteinExistence type="predicted"/>
<keyword evidence="3" id="KW-1185">Reference proteome</keyword>
<organism evidence="2 3">
    <name type="scientific">Fructobacillus durionis</name>
    <dbReference type="NCBI Taxonomy" id="283737"/>
    <lineage>
        <taxon>Bacteria</taxon>
        <taxon>Bacillati</taxon>
        <taxon>Bacillota</taxon>
        <taxon>Bacilli</taxon>
        <taxon>Lactobacillales</taxon>
        <taxon>Lactobacillaceae</taxon>
        <taxon>Fructobacillus</taxon>
    </lineage>
</organism>
<dbReference type="OrthoDB" id="1661582at2"/>
<dbReference type="EMBL" id="FOLI01000001">
    <property type="protein sequence ID" value="SFB81564.1"/>
    <property type="molecule type" value="Genomic_DNA"/>
</dbReference>
<keyword evidence="1" id="KW-1133">Transmembrane helix</keyword>
<protein>
    <recommendedName>
        <fullName evidence="4">Glucosyl transferase GtrII</fullName>
    </recommendedName>
</protein>
<feature type="transmembrane region" description="Helical" evidence="1">
    <location>
        <begin position="134"/>
        <end position="152"/>
    </location>
</feature>